<dbReference type="Pfam" id="PF01593">
    <property type="entry name" value="Amino_oxidase"/>
    <property type="match status" value="1"/>
</dbReference>
<protein>
    <submittedName>
        <fullName evidence="2">NAD(P)/FAD-dependent oxidoreductase</fullName>
        <ecNumber evidence="2">1.-.-.-</ecNumber>
    </submittedName>
</protein>
<dbReference type="EC" id="1.-.-.-" evidence="2"/>
<dbReference type="SUPFAM" id="SSF51905">
    <property type="entry name" value="FAD/NAD(P)-binding domain"/>
    <property type="match status" value="1"/>
</dbReference>
<evidence type="ECO:0000313" key="3">
    <source>
        <dbReference type="Proteomes" id="UP001549799"/>
    </source>
</evidence>
<evidence type="ECO:0000259" key="1">
    <source>
        <dbReference type="Pfam" id="PF01593"/>
    </source>
</evidence>
<dbReference type="PANTHER" id="PTHR42841">
    <property type="entry name" value="AMINE OXIDASE"/>
    <property type="match status" value="1"/>
</dbReference>
<keyword evidence="3" id="KW-1185">Reference proteome</keyword>
<dbReference type="InterPro" id="IPR036188">
    <property type="entry name" value="FAD/NAD-bd_sf"/>
</dbReference>
<feature type="domain" description="Amine oxidase" evidence="1">
    <location>
        <begin position="15"/>
        <end position="408"/>
    </location>
</feature>
<dbReference type="Gene3D" id="3.50.50.60">
    <property type="entry name" value="FAD/NAD(P)-binding domain"/>
    <property type="match status" value="1"/>
</dbReference>
<sequence length="416" mass="46640">MVAKGYKINIVGAGISGLIAALVLEKEGYTVTIYEGTDRAGGRIKTDNYDGYQLDHGFQVLLDAYPMARKYLDLESLSLQKFLPGAVIFKDGKKKTLGDPLRNLSLLFPTLISNIGNFSDKFKILKLNLELKRMSIEQVFSSRETSTLTYLKEKGFSNDIIFSFFKPFFSGIFLEPNLETSSRMFQFVYKMFGEGLAVLPKSGIGAITDQLVARLKRSKIHFNTPVRKVLEGKLILADGQELQSQYTIIAAEVSDLIPDFKKESVMWKGCDAFYFTTPKRIIGPPLIGLIADKAALINNLFYHTSLEMENRGERELLSVTVVKQHHLSETELLKKIISDLETYCGITEVAFLKRYHIKNALPQLTNLKYSITPEQTQISPTIFLAGDHNLYGSLNAAMTTGEMAAKEIFKHINKGS</sequence>
<evidence type="ECO:0000313" key="2">
    <source>
        <dbReference type="EMBL" id="MET6990617.1"/>
    </source>
</evidence>
<dbReference type="EMBL" id="JBEXAE010000003">
    <property type="protein sequence ID" value="MET6990617.1"/>
    <property type="molecule type" value="Genomic_DNA"/>
</dbReference>
<dbReference type="RefSeq" id="WP_354615012.1">
    <property type="nucleotide sequence ID" value="NZ_JBEXAE010000003.1"/>
</dbReference>
<dbReference type="InterPro" id="IPR002937">
    <property type="entry name" value="Amino_oxidase"/>
</dbReference>
<dbReference type="Proteomes" id="UP001549799">
    <property type="component" value="Unassembled WGS sequence"/>
</dbReference>
<dbReference type="GO" id="GO:0016491">
    <property type="term" value="F:oxidoreductase activity"/>
    <property type="evidence" value="ECO:0007669"/>
    <property type="project" value="UniProtKB-KW"/>
</dbReference>
<comment type="caution">
    <text evidence="2">The sequence shown here is derived from an EMBL/GenBank/DDBJ whole genome shotgun (WGS) entry which is preliminary data.</text>
</comment>
<name>A0ABV2SV54_9FLAO</name>
<gene>
    <name evidence="2" type="ORF">ABXZ36_08140</name>
</gene>
<proteinExistence type="predicted"/>
<reference evidence="2 3" key="1">
    <citation type="submission" date="2024-07" db="EMBL/GenBank/DDBJ databases">
        <title>The genome sequence of type strain Sediminicola arcticus GDMCC 1.2805.</title>
        <authorList>
            <person name="Liu Y."/>
        </authorList>
    </citation>
    <scope>NUCLEOTIDE SEQUENCE [LARGE SCALE GENOMIC DNA]</scope>
    <source>
        <strain evidence="2 3">GDMCC 1.2805</strain>
    </source>
</reference>
<keyword evidence="2" id="KW-0560">Oxidoreductase</keyword>
<organism evidence="2 3">
    <name type="scientific">Sediminicola arcticus</name>
    <dbReference type="NCBI Taxonomy" id="1574308"/>
    <lineage>
        <taxon>Bacteria</taxon>
        <taxon>Pseudomonadati</taxon>
        <taxon>Bacteroidota</taxon>
        <taxon>Flavobacteriia</taxon>
        <taxon>Flavobacteriales</taxon>
        <taxon>Flavobacteriaceae</taxon>
        <taxon>Sediminicola</taxon>
    </lineage>
</organism>
<accession>A0ABV2SV54</accession>